<evidence type="ECO:0000256" key="3">
    <source>
        <dbReference type="SAM" id="SignalP"/>
    </source>
</evidence>
<name>A0A7R9P3R5_TIMCA</name>
<feature type="signal peptide" evidence="3">
    <location>
        <begin position="1"/>
        <end position="20"/>
    </location>
</feature>
<feature type="region of interest" description="Disordered" evidence="2">
    <location>
        <begin position="1078"/>
        <end position="1106"/>
    </location>
</feature>
<evidence type="ECO:0000256" key="2">
    <source>
        <dbReference type="SAM" id="MobiDB-lite"/>
    </source>
</evidence>
<feature type="region of interest" description="Disordered" evidence="2">
    <location>
        <begin position="677"/>
        <end position="698"/>
    </location>
</feature>
<evidence type="ECO:0000313" key="5">
    <source>
        <dbReference type="EMBL" id="CAD7568725.1"/>
    </source>
</evidence>
<feature type="compositionally biased region" description="Pro residues" evidence="2">
    <location>
        <begin position="802"/>
        <end position="825"/>
    </location>
</feature>
<feature type="region of interest" description="Disordered" evidence="2">
    <location>
        <begin position="1003"/>
        <end position="1031"/>
    </location>
</feature>
<feature type="compositionally biased region" description="Polar residues" evidence="2">
    <location>
        <begin position="1019"/>
        <end position="1031"/>
    </location>
</feature>
<feature type="coiled-coil region" evidence="1">
    <location>
        <begin position="282"/>
        <end position="317"/>
    </location>
</feature>
<feature type="region of interest" description="Disordered" evidence="2">
    <location>
        <begin position="874"/>
        <end position="903"/>
    </location>
</feature>
<feature type="region of interest" description="Disordered" evidence="2">
    <location>
        <begin position="1196"/>
        <end position="1224"/>
    </location>
</feature>
<keyword evidence="3" id="KW-0732">Signal</keyword>
<feature type="coiled-coil region" evidence="1">
    <location>
        <begin position="401"/>
        <end position="514"/>
    </location>
</feature>
<feature type="compositionally biased region" description="Basic and acidic residues" evidence="2">
    <location>
        <begin position="874"/>
        <end position="886"/>
    </location>
</feature>
<feature type="coiled-coil region" evidence="1">
    <location>
        <begin position="543"/>
        <end position="584"/>
    </location>
</feature>
<proteinExistence type="predicted"/>
<organism evidence="5">
    <name type="scientific">Timema californicum</name>
    <name type="common">California timema</name>
    <name type="synonym">Walking stick</name>
    <dbReference type="NCBI Taxonomy" id="61474"/>
    <lineage>
        <taxon>Eukaryota</taxon>
        <taxon>Metazoa</taxon>
        <taxon>Ecdysozoa</taxon>
        <taxon>Arthropoda</taxon>
        <taxon>Hexapoda</taxon>
        <taxon>Insecta</taxon>
        <taxon>Pterygota</taxon>
        <taxon>Neoptera</taxon>
        <taxon>Polyneoptera</taxon>
        <taxon>Phasmatodea</taxon>
        <taxon>Timematodea</taxon>
        <taxon>Timematoidea</taxon>
        <taxon>Timematidae</taxon>
        <taxon>Timema</taxon>
    </lineage>
</organism>
<feature type="compositionally biased region" description="Low complexity" evidence="2">
    <location>
        <begin position="1005"/>
        <end position="1018"/>
    </location>
</feature>
<feature type="domain" description="Pleckstrin homology" evidence="4">
    <location>
        <begin position="416"/>
        <end position="560"/>
    </location>
</feature>
<feature type="region of interest" description="Disordered" evidence="2">
    <location>
        <begin position="519"/>
        <end position="542"/>
    </location>
</feature>
<dbReference type="Pfam" id="PF25541">
    <property type="entry name" value="TBCA_PH"/>
    <property type="match status" value="1"/>
</dbReference>
<dbReference type="InterPro" id="IPR057971">
    <property type="entry name" value="PKHA4-7_TBCA"/>
</dbReference>
<feature type="chain" id="PRO_5031292365" evidence="3">
    <location>
        <begin position="21"/>
        <end position="1295"/>
    </location>
</feature>
<keyword evidence="1" id="KW-0175">Coiled coil</keyword>
<evidence type="ECO:0000259" key="4">
    <source>
        <dbReference type="Pfam" id="PF25541"/>
    </source>
</evidence>
<gene>
    <name evidence="5" type="ORF">TCMB3V08_LOCUS1480</name>
</gene>
<feature type="compositionally biased region" description="Basic and acidic residues" evidence="2">
    <location>
        <begin position="1083"/>
        <end position="1095"/>
    </location>
</feature>
<feature type="compositionally biased region" description="Polar residues" evidence="2">
    <location>
        <begin position="530"/>
        <end position="542"/>
    </location>
</feature>
<accession>A0A7R9P3R5</accession>
<feature type="compositionally biased region" description="Low complexity" evidence="2">
    <location>
        <begin position="781"/>
        <end position="792"/>
    </location>
</feature>
<protein>
    <submittedName>
        <fullName evidence="5">(California timema) hypothetical protein</fullName>
    </submittedName>
</protein>
<feature type="compositionally biased region" description="Polar residues" evidence="2">
    <location>
        <begin position="199"/>
        <end position="208"/>
    </location>
</feature>
<feature type="region of interest" description="Disordered" evidence="2">
    <location>
        <begin position="781"/>
        <end position="829"/>
    </location>
</feature>
<sequence>MVKAGLVRLVTGLWLKMAWFYPQLELVAPLSSVGLVPINGEAGPMSGHVSCVTYYLLESTLTHPALVSTRTRYTAHLIWFGGNEEVGARIPTKWAEGDRVGAAALSGDVRRRGWRMDTMLKSSHWMSSSETFPCDQISNYNVVIGIELAPRRCLETLEEGDDDLLNHCIVGTRLCQRKSFLVPQGNPWFFAQQTGRRYQPTPLTTSSRIDTRGGGGGPPPSGNSPWNLNVSAGELLGHTHEELVLLLIQLRRQSAGVCKAMEMCHVEIEAQARLAELDTPRRLEHLQKLEDLKKHLLDLEKQKLEDLKKHLLDLEKQYEKGKPLVNLVDNMVKLGSLYRGGGAPLQSGGEVPSVRERLEFNQKVQEQRLLAQEKRDWDRLSPDQGQLQAKVQELYRLDRLLQEESGTLQSLQQDKAKVQELYRLDRLLQEESGTLQSLQQDKELLEKALGGLRHKLQGSRANPAEAERYRKQQRLLEKELSRIRLLLAHNSKKLEETVAENARLEQELVVLRQKWQASRRGSGQSRSMPMASSDSGSPSNGTTVALEAELRRVQQLVGDLQRQRQELSMQVRQLTEKSHSLVQQMRPGPTGVAVEDIEVPPYLQDSSILLKHPIVLIRFGYCAHFLELSFNAPKLTVGWNKGVSRKGKGAGPIPGRKRHHSTWLETDLDSLVTLDHGLNSPASPQHQVSSPTPSHSPLYVNADTNKRIGKYSSRHSKSNRSVRFNLDNTTDSQTSLDSYAPLTILNNNHSRLIQRAFTLDNQEISRRLVNNSLNSVRFNLDNTTDNTNSYDDGSVLDGEDLVPPPLPAPPELPPDYPPPPPPPPSEEAILNGGLEQQYCTQMDISEADDRMKRFYGIIPREKQQEIKTVRIVKRESERRQRDRDRSGNIGIPITNGNVTGGGKRIMISEDTGEIITSPHHEKSSLGRVLEEDTHHHETDMLTLQYPEDDPVLAQFHRSMSLPRGFGKRPPAIPPPPPVRVPSPRSDSVTALRNLVMSRQRVRFESCSGGSSSADSTNSQRTASPNSQNSAHRQLTAHEQLFGGGSHIYLTSPGSSEDMSPQLSPVFKSEAARAIVMEMASMRDSGDQPKKRVIPREKRRHHTVSSGRSLLDVDSTFSVMGSTRSCDDLDMERALRPRLNAPDVVRSTMSHKDFKYNENTIDSILGTPNKIVIPERYIPEQAPELSAEEQLQRMKKAESIRKMLSETSSVSRGEPKDTEEEQSSTLKKKMLAEKKQREHLLQLNQILAKQVMEKSKIVAVKALATLPLNMEPSFDEDDLSPVTPLPLFQQRDNYYS</sequence>
<dbReference type="EMBL" id="OE179408">
    <property type="protein sequence ID" value="CAD7568725.1"/>
    <property type="molecule type" value="Genomic_DNA"/>
</dbReference>
<dbReference type="PANTHER" id="PTHR12752:SF9">
    <property type="entry name" value="KRAMER, ISOFORM I"/>
    <property type="match status" value="1"/>
</dbReference>
<feature type="region of interest" description="Disordered" evidence="2">
    <location>
        <begin position="961"/>
        <end position="986"/>
    </location>
</feature>
<reference evidence="5" key="1">
    <citation type="submission" date="2020-11" db="EMBL/GenBank/DDBJ databases">
        <authorList>
            <person name="Tran Van P."/>
        </authorList>
    </citation>
    <scope>NUCLEOTIDE SEQUENCE</scope>
</reference>
<feature type="compositionally biased region" description="Polar residues" evidence="2">
    <location>
        <begin position="680"/>
        <end position="695"/>
    </location>
</feature>
<feature type="region of interest" description="Disordered" evidence="2">
    <location>
        <begin position="1270"/>
        <end position="1295"/>
    </location>
</feature>
<evidence type="ECO:0000256" key="1">
    <source>
        <dbReference type="SAM" id="Coils"/>
    </source>
</evidence>
<feature type="compositionally biased region" description="Pro residues" evidence="2">
    <location>
        <begin position="970"/>
        <end position="980"/>
    </location>
</feature>
<feature type="region of interest" description="Disordered" evidence="2">
    <location>
        <begin position="199"/>
        <end position="227"/>
    </location>
</feature>
<dbReference type="PANTHER" id="PTHR12752">
    <property type="entry name" value="PHOSPHOINOSITOL 3-PHOSPHATE-BINDING PROTEIN"/>
    <property type="match status" value="1"/>
</dbReference>